<sequence length="126" mass="13944">MKKNIIAFIIIIVIFGLIGTFSSLTKAPTTTNQQNNNQQSTEADKQTKITYSGEEGKTALELLKKQTTVETKTSGELGEYVVTINGLPTAAEAGKYWLFYVNGQMATVGADKYQTKTIDTIEWRLE</sequence>
<accession>A0A554LV54</accession>
<keyword evidence="2" id="KW-0472">Membrane</keyword>
<dbReference type="InterPro" id="IPR027954">
    <property type="entry name" value="Transcobalamin-like_C"/>
</dbReference>
<protein>
    <recommendedName>
        <fullName evidence="3">Transcobalamin-like C-terminal domain-containing protein</fullName>
    </recommendedName>
</protein>
<keyword evidence="2" id="KW-0812">Transmembrane</keyword>
<evidence type="ECO:0000313" key="5">
    <source>
        <dbReference type="Proteomes" id="UP000318711"/>
    </source>
</evidence>
<feature type="domain" description="Transcobalamin-like C-terminal" evidence="3">
    <location>
        <begin position="56"/>
        <end position="126"/>
    </location>
</feature>
<gene>
    <name evidence="4" type="ORF">CEN88_285</name>
</gene>
<feature type="compositionally biased region" description="Low complexity" evidence="1">
    <location>
        <begin position="29"/>
        <end position="41"/>
    </location>
</feature>
<keyword evidence="2" id="KW-1133">Transmembrane helix</keyword>
<feature type="transmembrane region" description="Helical" evidence="2">
    <location>
        <begin position="5"/>
        <end position="24"/>
    </location>
</feature>
<organism evidence="4 5">
    <name type="scientific">Candidatus Berkelbacteria bacterium Licking1014_2</name>
    <dbReference type="NCBI Taxonomy" id="2017146"/>
    <lineage>
        <taxon>Bacteria</taxon>
        <taxon>Candidatus Berkelbacteria</taxon>
    </lineage>
</organism>
<evidence type="ECO:0000259" key="3">
    <source>
        <dbReference type="Pfam" id="PF14478"/>
    </source>
</evidence>
<dbReference type="Pfam" id="PF14478">
    <property type="entry name" value="DUF4430"/>
    <property type="match status" value="1"/>
</dbReference>
<evidence type="ECO:0000256" key="2">
    <source>
        <dbReference type="SAM" id="Phobius"/>
    </source>
</evidence>
<reference evidence="4 5" key="1">
    <citation type="submission" date="2017-07" db="EMBL/GenBank/DDBJ databases">
        <title>Mechanisms for carbon and nitrogen cycling indicate functional differentiation within the Candidate Phyla Radiation.</title>
        <authorList>
            <person name="Danczak R.E."/>
            <person name="Johnston M.D."/>
            <person name="Kenah C."/>
            <person name="Slattery M."/>
            <person name="Wrighton K.C."/>
            <person name="Wilkins M.J."/>
        </authorList>
    </citation>
    <scope>NUCLEOTIDE SEQUENCE [LARGE SCALE GENOMIC DNA]</scope>
    <source>
        <strain evidence="4">Licking1014_2</strain>
    </source>
</reference>
<dbReference type="EMBL" id="VMGL01000030">
    <property type="protein sequence ID" value="TSC96743.1"/>
    <property type="molecule type" value="Genomic_DNA"/>
</dbReference>
<evidence type="ECO:0000313" key="4">
    <source>
        <dbReference type="EMBL" id="TSC96743.1"/>
    </source>
</evidence>
<dbReference type="AlphaFoldDB" id="A0A554LV54"/>
<proteinExistence type="predicted"/>
<feature type="region of interest" description="Disordered" evidence="1">
    <location>
        <begin position="28"/>
        <end position="50"/>
    </location>
</feature>
<name>A0A554LV54_9BACT</name>
<dbReference type="Proteomes" id="UP000318711">
    <property type="component" value="Unassembled WGS sequence"/>
</dbReference>
<dbReference type="Gene3D" id="2.170.130.30">
    <property type="match status" value="1"/>
</dbReference>
<evidence type="ECO:0000256" key="1">
    <source>
        <dbReference type="SAM" id="MobiDB-lite"/>
    </source>
</evidence>
<comment type="caution">
    <text evidence="4">The sequence shown here is derived from an EMBL/GenBank/DDBJ whole genome shotgun (WGS) entry which is preliminary data.</text>
</comment>